<dbReference type="EMBL" id="JBFMIA010000002">
    <property type="protein sequence ID" value="MEW9500788.1"/>
    <property type="molecule type" value="Genomic_DNA"/>
</dbReference>
<organism evidence="8 9">
    <name type="scientific">Jeotgalibacillus marinus</name>
    <dbReference type="NCBI Taxonomy" id="86667"/>
    <lineage>
        <taxon>Bacteria</taxon>
        <taxon>Bacillati</taxon>
        <taxon>Bacillota</taxon>
        <taxon>Bacilli</taxon>
        <taxon>Bacillales</taxon>
        <taxon>Caryophanaceae</taxon>
        <taxon>Jeotgalibacillus</taxon>
    </lineage>
</organism>
<feature type="transmembrane region" description="Helical" evidence="6">
    <location>
        <begin position="86"/>
        <end position="102"/>
    </location>
</feature>
<gene>
    <name evidence="8" type="ORF">AB1471_03115</name>
</gene>
<keyword evidence="5 6" id="KW-0472">Membrane</keyword>
<evidence type="ECO:0000256" key="4">
    <source>
        <dbReference type="ARBA" id="ARBA00022989"/>
    </source>
</evidence>
<dbReference type="Gene3D" id="1.20.1250.20">
    <property type="entry name" value="MFS general substrate transporter like domains"/>
    <property type="match status" value="2"/>
</dbReference>
<dbReference type="Proteomes" id="UP001556040">
    <property type="component" value="Unassembled WGS sequence"/>
</dbReference>
<dbReference type="InterPro" id="IPR052952">
    <property type="entry name" value="MFS-Transporter"/>
</dbReference>
<dbReference type="InterPro" id="IPR011701">
    <property type="entry name" value="MFS"/>
</dbReference>
<keyword evidence="9" id="KW-1185">Reference proteome</keyword>
<feature type="transmembrane region" description="Helical" evidence="6">
    <location>
        <begin position="150"/>
        <end position="169"/>
    </location>
</feature>
<feature type="transmembrane region" description="Helical" evidence="6">
    <location>
        <begin position="254"/>
        <end position="279"/>
    </location>
</feature>
<dbReference type="PANTHER" id="PTHR23527">
    <property type="entry name" value="BLL3282 PROTEIN"/>
    <property type="match status" value="1"/>
</dbReference>
<dbReference type="PANTHER" id="PTHR23527:SF1">
    <property type="entry name" value="BLL3282 PROTEIN"/>
    <property type="match status" value="1"/>
</dbReference>
<dbReference type="CDD" id="cd17475">
    <property type="entry name" value="MFS_MT3072_like"/>
    <property type="match status" value="1"/>
</dbReference>
<feature type="transmembrane region" description="Helical" evidence="6">
    <location>
        <begin position="291"/>
        <end position="312"/>
    </location>
</feature>
<evidence type="ECO:0000256" key="6">
    <source>
        <dbReference type="SAM" id="Phobius"/>
    </source>
</evidence>
<keyword evidence="4 6" id="KW-1133">Transmembrane helix</keyword>
<feature type="transmembrane region" description="Helical" evidence="6">
    <location>
        <begin position="352"/>
        <end position="373"/>
    </location>
</feature>
<feature type="domain" description="Major facilitator superfamily (MFS) profile" evidence="7">
    <location>
        <begin position="21"/>
        <end position="410"/>
    </location>
</feature>
<sequence length="411" mass="44263">MRTDTVLNPDDQFEPNLAWRMLGWLLLAQIIVALVGRSIAPISPFIAEDLGLTNAQVGLLPSALFAGQMLVSIPSGLLVDRMGTKKLLFIVCLMLGASYTVATLLESYVLILLCIVLGGMAYGTMHPVTNRGILYWFPKRRRGMAMGIKQMGITFGSALAAIVLLPIAIGSGWRIAMVGACLLLILAGALSYVNYKERPIQQKEGSESTKSLFVQVMSVAKYRPLVIISLVALIINGSQMSLNIYLLFYVGNELLFGLAIAGTMFVLSEVGGSVGRVVWGTISDTFFGGSRFAVMLILTIIGFGGSLSMTFLEPTTPVWLLGLLIFILGFAVSGFNGLWMNIATELTPPEKAGLASGFSLTIGSVGVIIFPPVFGMISDINNSFIASWIFMAGLMLLAALLLLVLRKTRKF</sequence>
<keyword evidence="2" id="KW-0813">Transport</keyword>
<evidence type="ECO:0000256" key="2">
    <source>
        <dbReference type="ARBA" id="ARBA00022448"/>
    </source>
</evidence>
<accession>A0ABV3Q117</accession>
<protein>
    <submittedName>
        <fullName evidence="8">MFS transporter</fullName>
    </submittedName>
</protein>
<evidence type="ECO:0000256" key="3">
    <source>
        <dbReference type="ARBA" id="ARBA00022692"/>
    </source>
</evidence>
<feature type="transmembrane region" description="Helical" evidence="6">
    <location>
        <begin position="175"/>
        <end position="193"/>
    </location>
</feature>
<feature type="transmembrane region" description="Helical" evidence="6">
    <location>
        <begin position="225"/>
        <end position="248"/>
    </location>
</feature>
<dbReference type="SUPFAM" id="SSF103473">
    <property type="entry name" value="MFS general substrate transporter"/>
    <property type="match status" value="1"/>
</dbReference>
<comment type="caution">
    <text evidence="8">The sequence shown here is derived from an EMBL/GenBank/DDBJ whole genome shotgun (WGS) entry which is preliminary data.</text>
</comment>
<evidence type="ECO:0000259" key="7">
    <source>
        <dbReference type="PROSITE" id="PS50850"/>
    </source>
</evidence>
<evidence type="ECO:0000313" key="8">
    <source>
        <dbReference type="EMBL" id="MEW9500788.1"/>
    </source>
</evidence>
<name>A0ABV3Q117_9BACL</name>
<comment type="subcellular location">
    <subcellularLocation>
        <location evidence="1">Cell membrane</location>
        <topology evidence="1">Multi-pass membrane protein</topology>
    </subcellularLocation>
</comment>
<feature type="transmembrane region" description="Helical" evidence="6">
    <location>
        <begin position="59"/>
        <end position="79"/>
    </location>
</feature>
<evidence type="ECO:0000313" key="9">
    <source>
        <dbReference type="Proteomes" id="UP001556040"/>
    </source>
</evidence>
<dbReference type="Pfam" id="PF07690">
    <property type="entry name" value="MFS_1"/>
    <property type="match status" value="1"/>
</dbReference>
<dbReference type="PROSITE" id="PS50850">
    <property type="entry name" value="MFS"/>
    <property type="match status" value="1"/>
</dbReference>
<feature type="transmembrane region" description="Helical" evidence="6">
    <location>
        <begin position="21"/>
        <end position="39"/>
    </location>
</feature>
<proteinExistence type="predicted"/>
<evidence type="ECO:0000256" key="1">
    <source>
        <dbReference type="ARBA" id="ARBA00004651"/>
    </source>
</evidence>
<reference evidence="8 9" key="1">
    <citation type="journal article" date="1979" name="Int. J. Syst. Evol. Microbiol.">
        <title>Bacillus globisporus subsp. marinus subsp. nov.</title>
        <authorList>
            <person name="Liu H."/>
        </authorList>
    </citation>
    <scope>NUCLEOTIDE SEQUENCE [LARGE SCALE GENOMIC DNA]</scope>
    <source>
        <strain evidence="8 9">DSM 1297</strain>
    </source>
</reference>
<feature type="transmembrane region" description="Helical" evidence="6">
    <location>
        <begin position="385"/>
        <end position="405"/>
    </location>
</feature>
<keyword evidence="3 6" id="KW-0812">Transmembrane</keyword>
<feature type="transmembrane region" description="Helical" evidence="6">
    <location>
        <begin position="318"/>
        <end position="340"/>
    </location>
</feature>
<dbReference type="InterPro" id="IPR020846">
    <property type="entry name" value="MFS_dom"/>
</dbReference>
<dbReference type="RefSeq" id="WP_367778139.1">
    <property type="nucleotide sequence ID" value="NZ_JBFMIA010000002.1"/>
</dbReference>
<feature type="transmembrane region" description="Helical" evidence="6">
    <location>
        <begin position="108"/>
        <end position="129"/>
    </location>
</feature>
<dbReference type="InterPro" id="IPR036259">
    <property type="entry name" value="MFS_trans_sf"/>
</dbReference>
<evidence type="ECO:0000256" key="5">
    <source>
        <dbReference type="ARBA" id="ARBA00023136"/>
    </source>
</evidence>